<dbReference type="Proteomes" id="UP000683925">
    <property type="component" value="Unassembled WGS sequence"/>
</dbReference>
<dbReference type="OrthoDB" id="299338at2759"/>
<proteinExistence type="predicted"/>
<dbReference type="PANTHER" id="PTHR19920:SF0">
    <property type="entry name" value="CYTOSOLIC IRON-SULFUR PROTEIN ASSEMBLY PROTEIN CIAO1-RELATED"/>
    <property type="match status" value="1"/>
</dbReference>
<gene>
    <name evidence="1" type="ORF">POCTA_138.1.T1390092</name>
</gene>
<name>A0A8S1XZ57_PAROT</name>
<organism evidence="1 2">
    <name type="scientific">Paramecium octaurelia</name>
    <dbReference type="NCBI Taxonomy" id="43137"/>
    <lineage>
        <taxon>Eukaryota</taxon>
        <taxon>Sar</taxon>
        <taxon>Alveolata</taxon>
        <taxon>Ciliophora</taxon>
        <taxon>Intramacronucleata</taxon>
        <taxon>Oligohymenophorea</taxon>
        <taxon>Peniculida</taxon>
        <taxon>Parameciidae</taxon>
        <taxon>Paramecium</taxon>
    </lineage>
</organism>
<evidence type="ECO:0000313" key="2">
    <source>
        <dbReference type="Proteomes" id="UP000683925"/>
    </source>
</evidence>
<accession>A0A8S1XZ57</accession>
<dbReference type="EMBL" id="CAJJDP010000140">
    <property type="protein sequence ID" value="CAD8206889.1"/>
    <property type="molecule type" value="Genomic_DNA"/>
</dbReference>
<sequence>MDLSHAKTISYNLLPQYSINQNSSPCAMAINKTNTLLVVETYYFIKCFTFNKGEIRMLQMFKFGNSNHHTLRFQMQKQDIVSSSKTFLCKYSSKLMANPKYIQKCSGQFDSFCLILHPLNEDIIILGSLLGKIDFLFTHQNGSSKPFKQTIKEHSSVLGLSINDDGTRIISCGKDNFILILEPNSTNSESSTEIWTVKQKLYVEQYGYRICFINNDKFSFQPLNKPYMNLYCEINDKFLFQSQHLLSSDKNDQRCIFQQVYNKQKSLIFNIYGRALQIMRYSKDQTLQSGKSEESVFLEQIIDFGKNYNPWIFGIISEDAEYIITWDFHSEQIQIRQFQNNE</sequence>
<dbReference type="OMA" id="YIITWDF"/>
<dbReference type="PANTHER" id="PTHR19920">
    <property type="entry name" value="WD40 PROTEIN CIAO1"/>
    <property type="match status" value="1"/>
</dbReference>
<evidence type="ECO:0008006" key="3">
    <source>
        <dbReference type="Google" id="ProtNLM"/>
    </source>
</evidence>
<protein>
    <recommendedName>
        <fullName evidence="3">WD40-repeat-containing domain</fullName>
    </recommendedName>
</protein>
<reference evidence="1" key="1">
    <citation type="submission" date="2021-01" db="EMBL/GenBank/DDBJ databases">
        <authorList>
            <consortium name="Genoscope - CEA"/>
            <person name="William W."/>
        </authorList>
    </citation>
    <scope>NUCLEOTIDE SEQUENCE</scope>
</reference>
<dbReference type="GO" id="GO:0097361">
    <property type="term" value="C:cytosolic [4Fe-4S] assembly targeting complex"/>
    <property type="evidence" value="ECO:0007669"/>
    <property type="project" value="TreeGrafter"/>
</dbReference>
<keyword evidence="2" id="KW-1185">Reference proteome</keyword>
<comment type="caution">
    <text evidence="1">The sequence shown here is derived from an EMBL/GenBank/DDBJ whole genome shotgun (WGS) entry which is preliminary data.</text>
</comment>
<evidence type="ECO:0000313" key="1">
    <source>
        <dbReference type="EMBL" id="CAD8206889.1"/>
    </source>
</evidence>
<dbReference type="GO" id="GO:0016226">
    <property type="term" value="P:iron-sulfur cluster assembly"/>
    <property type="evidence" value="ECO:0007669"/>
    <property type="project" value="TreeGrafter"/>
</dbReference>
<dbReference type="AlphaFoldDB" id="A0A8S1XZ57"/>